<dbReference type="InterPro" id="IPR001962">
    <property type="entry name" value="Asn_synthase"/>
</dbReference>
<organism evidence="6 7">
    <name type="scientific">Deinococcus humi</name>
    <dbReference type="NCBI Taxonomy" id="662880"/>
    <lineage>
        <taxon>Bacteria</taxon>
        <taxon>Thermotogati</taxon>
        <taxon>Deinococcota</taxon>
        <taxon>Deinococci</taxon>
        <taxon>Deinococcales</taxon>
        <taxon>Deinococcaceae</taxon>
        <taxon>Deinococcus</taxon>
    </lineage>
</organism>
<dbReference type="Pfam" id="PF13537">
    <property type="entry name" value="GATase_7"/>
    <property type="match status" value="1"/>
</dbReference>
<dbReference type="InterPro" id="IPR017932">
    <property type="entry name" value="GATase_2_dom"/>
</dbReference>
<dbReference type="Proteomes" id="UP000552709">
    <property type="component" value="Unassembled WGS sequence"/>
</dbReference>
<proteinExistence type="predicted"/>
<dbReference type="EC" id="6.3.5.4" evidence="2"/>
<accession>A0A7W8K2E1</accession>
<dbReference type="EMBL" id="JACHFL010000033">
    <property type="protein sequence ID" value="MBB5366266.1"/>
    <property type="molecule type" value="Genomic_DNA"/>
</dbReference>
<reference evidence="6 7" key="1">
    <citation type="submission" date="2020-08" db="EMBL/GenBank/DDBJ databases">
        <title>Genomic Encyclopedia of Type Strains, Phase IV (KMG-IV): sequencing the most valuable type-strain genomes for metagenomic binning, comparative biology and taxonomic classification.</title>
        <authorList>
            <person name="Goeker M."/>
        </authorList>
    </citation>
    <scope>NUCLEOTIDE SEQUENCE [LARGE SCALE GENOMIC DNA]</scope>
    <source>
        <strain evidence="6 7">DSM 27939</strain>
    </source>
</reference>
<dbReference type="Gene3D" id="3.60.20.10">
    <property type="entry name" value="Glutamine Phosphoribosylpyrophosphate, subunit 1, domain 1"/>
    <property type="match status" value="1"/>
</dbReference>
<evidence type="ECO:0000256" key="1">
    <source>
        <dbReference type="ARBA" id="ARBA00005187"/>
    </source>
</evidence>
<dbReference type="SUPFAM" id="SSF56235">
    <property type="entry name" value="N-terminal nucleophile aminohydrolases (Ntn hydrolases)"/>
    <property type="match status" value="1"/>
</dbReference>
<dbReference type="GO" id="GO:0004066">
    <property type="term" value="F:asparagine synthase (glutamine-hydrolyzing) activity"/>
    <property type="evidence" value="ECO:0007669"/>
    <property type="project" value="UniProtKB-EC"/>
</dbReference>
<comment type="catalytic activity">
    <reaction evidence="3">
        <text>L-aspartate + L-glutamine + ATP + H2O = L-asparagine + L-glutamate + AMP + diphosphate + H(+)</text>
        <dbReference type="Rhea" id="RHEA:12228"/>
        <dbReference type="ChEBI" id="CHEBI:15377"/>
        <dbReference type="ChEBI" id="CHEBI:15378"/>
        <dbReference type="ChEBI" id="CHEBI:29985"/>
        <dbReference type="ChEBI" id="CHEBI:29991"/>
        <dbReference type="ChEBI" id="CHEBI:30616"/>
        <dbReference type="ChEBI" id="CHEBI:33019"/>
        <dbReference type="ChEBI" id="CHEBI:58048"/>
        <dbReference type="ChEBI" id="CHEBI:58359"/>
        <dbReference type="ChEBI" id="CHEBI:456215"/>
        <dbReference type="EC" id="6.3.5.4"/>
    </reaction>
</comment>
<protein>
    <recommendedName>
        <fullName evidence="2">asparagine synthase (glutamine-hydrolyzing)</fullName>
        <ecNumber evidence="2">6.3.5.4</ecNumber>
    </recommendedName>
</protein>
<feature type="domain" description="Glutamine amidotransferase type-2" evidence="5">
    <location>
        <begin position="55"/>
        <end position="114"/>
    </location>
</feature>
<dbReference type="AlphaFoldDB" id="A0A7W8K2E1"/>
<name>A0A7W8K2E1_9DEIO</name>
<dbReference type="InterPro" id="IPR051786">
    <property type="entry name" value="ASN_synthetase/amidase"/>
</dbReference>
<dbReference type="PANTHER" id="PTHR43284:SF1">
    <property type="entry name" value="ASPARAGINE SYNTHETASE"/>
    <property type="match status" value="1"/>
</dbReference>
<dbReference type="Gene3D" id="3.40.50.620">
    <property type="entry name" value="HUPs"/>
    <property type="match status" value="1"/>
</dbReference>
<sequence length="565" mass="63024">MRQNFSAVLAARAAHSGPEVLTAGPWHITLDAAPASVHRQEGLTAVLKGQLYDLDLADLLRLYRQHGPNFPRFFDGSFSLLILDEALGTVLAVTDRMGSHKLYAAHDGERVTLSTLPDHPDFVRRPYHPAALASLLTSGAVLNDLSLYQGVQSLTAAHLHDIRPGGIRSQPYWQLLPPEGLDTRAEPELREECAELLQRAVRRRVERLRGPVHLSLSGGYDSRGLLSLLAATGREVRTFSYYQGTRRADGDATVADALAAQYGARHEHVQAYGGDLLATLRRNAIWGHGMTKFCDEVDAWQTLAAQNVSDVFVGDVVHAVHHLPLPDMAEQFARWEISPFASLGKLATAFAPTACRALETAWTAEIDQMSDGIARYGNPRQQEYLLRSQQRVTHVLLPWRERFTGHAAAVHMPYLDGAILEFIHRLPPTMLAGKRLVNGALQRLDSDIYRVPLARSSGYVTDWHSELIRHREAIREELLCGSSQLDELIEPQAIEAVLDSLSAQESVRSRRMAQVRRTLGTIRRSRAGQKILGRARVKHQRVSPAIWLLRVLTLRVADLERQRRS</sequence>
<comment type="pathway">
    <text evidence="1">Amino-acid biosynthesis; L-asparagine biosynthesis; L-asparagine from L-aspartate (L-Gln route): step 1/1.</text>
</comment>
<dbReference type="RefSeq" id="WP_184138137.1">
    <property type="nucleotide sequence ID" value="NZ_JACHFL010000033.1"/>
</dbReference>
<dbReference type="GO" id="GO:0006529">
    <property type="term" value="P:asparagine biosynthetic process"/>
    <property type="evidence" value="ECO:0007669"/>
    <property type="project" value="InterPro"/>
</dbReference>
<gene>
    <name evidence="6" type="ORF">HNQ08_005395</name>
</gene>
<evidence type="ECO:0000259" key="5">
    <source>
        <dbReference type="Pfam" id="PF13537"/>
    </source>
</evidence>
<feature type="domain" description="Asparagine synthetase" evidence="4">
    <location>
        <begin position="194"/>
        <end position="515"/>
    </location>
</feature>
<keyword evidence="6" id="KW-0436">Ligase</keyword>
<comment type="caution">
    <text evidence="6">The sequence shown here is derived from an EMBL/GenBank/DDBJ whole genome shotgun (WGS) entry which is preliminary data.</text>
</comment>
<evidence type="ECO:0000256" key="3">
    <source>
        <dbReference type="ARBA" id="ARBA00048741"/>
    </source>
</evidence>
<dbReference type="InterPro" id="IPR029055">
    <property type="entry name" value="Ntn_hydrolases_N"/>
</dbReference>
<evidence type="ECO:0000259" key="4">
    <source>
        <dbReference type="Pfam" id="PF00733"/>
    </source>
</evidence>
<dbReference type="Pfam" id="PF00733">
    <property type="entry name" value="Asn_synthase"/>
    <property type="match status" value="1"/>
</dbReference>
<keyword evidence="7" id="KW-1185">Reference proteome</keyword>
<dbReference type="InterPro" id="IPR014729">
    <property type="entry name" value="Rossmann-like_a/b/a_fold"/>
</dbReference>
<evidence type="ECO:0000313" key="6">
    <source>
        <dbReference type="EMBL" id="MBB5366266.1"/>
    </source>
</evidence>
<evidence type="ECO:0000256" key="2">
    <source>
        <dbReference type="ARBA" id="ARBA00012737"/>
    </source>
</evidence>
<dbReference type="PANTHER" id="PTHR43284">
    <property type="entry name" value="ASPARAGINE SYNTHETASE (GLUTAMINE-HYDROLYZING)"/>
    <property type="match status" value="1"/>
</dbReference>
<dbReference type="SUPFAM" id="SSF52402">
    <property type="entry name" value="Adenine nucleotide alpha hydrolases-like"/>
    <property type="match status" value="1"/>
</dbReference>
<evidence type="ECO:0000313" key="7">
    <source>
        <dbReference type="Proteomes" id="UP000552709"/>
    </source>
</evidence>